<evidence type="ECO:0000313" key="2">
    <source>
        <dbReference type="EMBL" id="MBM7643985.1"/>
    </source>
</evidence>
<feature type="transmembrane region" description="Helical" evidence="1">
    <location>
        <begin position="21"/>
        <end position="39"/>
    </location>
</feature>
<keyword evidence="1" id="KW-0472">Membrane</keyword>
<keyword evidence="1" id="KW-0812">Transmembrane</keyword>
<reference evidence="2 3" key="1">
    <citation type="submission" date="2021-01" db="EMBL/GenBank/DDBJ databases">
        <title>Genomic Encyclopedia of Type Strains, Phase IV (KMG-IV): sequencing the most valuable type-strain genomes for metagenomic binning, comparative biology and taxonomic classification.</title>
        <authorList>
            <person name="Goeker M."/>
        </authorList>
    </citation>
    <scope>NUCLEOTIDE SEQUENCE [LARGE SCALE GENOMIC DNA]</scope>
    <source>
        <strain evidence="2 3">DSM 28236</strain>
    </source>
</reference>
<sequence>MSNDHKYITNFKRSLGDKLTTFEVLIYIAFFLLIFLPLTGPQFCYFDFYCFYSF</sequence>
<dbReference type="Proteomes" id="UP000808914">
    <property type="component" value="Unassembled WGS sequence"/>
</dbReference>
<keyword evidence="1" id="KW-1133">Transmembrane helix</keyword>
<comment type="caution">
    <text evidence="2">The sequence shown here is derived from an EMBL/GenBank/DDBJ whole genome shotgun (WGS) entry which is preliminary data.</text>
</comment>
<proteinExistence type="predicted"/>
<organism evidence="2 3">
    <name type="scientific">Scopulibacillus daqui</name>
    <dbReference type="NCBI Taxonomy" id="1469162"/>
    <lineage>
        <taxon>Bacteria</taxon>
        <taxon>Bacillati</taxon>
        <taxon>Bacillota</taxon>
        <taxon>Bacilli</taxon>
        <taxon>Bacillales</taxon>
        <taxon>Sporolactobacillaceae</taxon>
        <taxon>Scopulibacillus</taxon>
    </lineage>
</organism>
<keyword evidence="3" id="KW-1185">Reference proteome</keyword>
<evidence type="ECO:0008006" key="4">
    <source>
        <dbReference type="Google" id="ProtNLM"/>
    </source>
</evidence>
<evidence type="ECO:0000256" key="1">
    <source>
        <dbReference type="SAM" id="Phobius"/>
    </source>
</evidence>
<accession>A0ABS2PVD6</accession>
<dbReference type="EMBL" id="JAFBER010000001">
    <property type="protein sequence ID" value="MBM7643985.1"/>
    <property type="molecule type" value="Genomic_DNA"/>
</dbReference>
<evidence type="ECO:0000313" key="3">
    <source>
        <dbReference type="Proteomes" id="UP000808914"/>
    </source>
</evidence>
<protein>
    <recommendedName>
        <fullName evidence="4">TadE-like protein</fullName>
    </recommendedName>
</protein>
<gene>
    <name evidence="2" type="ORF">JOD45_000176</name>
</gene>
<name>A0ABS2PVD6_9BACL</name>